<protein>
    <submittedName>
        <fullName evidence="1">UPF0339 protein BP0521</fullName>
    </submittedName>
</protein>
<gene>
    <name evidence="1" type="ORF">STAS_05671</name>
</gene>
<keyword evidence="2" id="KW-1185">Reference proteome</keyword>
<reference evidence="2" key="1">
    <citation type="journal article" date="2019" name="Curr. Biol.">
        <title>Genome Sequence of Striga asiatica Provides Insight into the Evolution of Plant Parasitism.</title>
        <authorList>
            <person name="Yoshida S."/>
            <person name="Kim S."/>
            <person name="Wafula E.K."/>
            <person name="Tanskanen J."/>
            <person name="Kim Y.M."/>
            <person name="Honaas L."/>
            <person name="Yang Z."/>
            <person name="Spallek T."/>
            <person name="Conn C.E."/>
            <person name="Ichihashi Y."/>
            <person name="Cheong K."/>
            <person name="Cui S."/>
            <person name="Der J.P."/>
            <person name="Gundlach H."/>
            <person name="Jiao Y."/>
            <person name="Hori C."/>
            <person name="Ishida J.K."/>
            <person name="Kasahara H."/>
            <person name="Kiba T."/>
            <person name="Kim M.S."/>
            <person name="Koo N."/>
            <person name="Laohavisit A."/>
            <person name="Lee Y.H."/>
            <person name="Lumba S."/>
            <person name="McCourt P."/>
            <person name="Mortimer J.C."/>
            <person name="Mutuku J.M."/>
            <person name="Nomura T."/>
            <person name="Sasaki-Sekimoto Y."/>
            <person name="Seto Y."/>
            <person name="Wang Y."/>
            <person name="Wakatake T."/>
            <person name="Sakakibara H."/>
            <person name="Demura T."/>
            <person name="Yamaguchi S."/>
            <person name="Yoneyama K."/>
            <person name="Manabe R.I."/>
            <person name="Nelson D.C."/>
            <person name="Schulman A.H."/>
            <person name="Timko M.P."/>
            <person name="dePamphilis C.W."/>
            <person name="Choi D."/>
            <person name="Shirasu K."/>
        </authorList>
    </citation>
    <scope>NUCLEOTIDE SEQUENCE [LARGE SCALE GENOMIC DNA]</scope>
    <source>
        <strain evidence="2">cv. UVA1</strain>
    </source>
</reference>
<organism evidence="1 2">
    <name type="scientific">Striga asiatica</name>
    <name type="common">Asiatic witchweed</name>
    <name type="synonym">Buchnera asiatica</name>
    <dbReference type="NCBI Taxonomy" id="4170"/>
    <lineage>
        <taxon>Eukaryota</taxon>
        <taxon>Viridiplantae</taxon>
        <taxon>Streptophyta</taxon>
        <taxon>Embryophyta</taxon>
        <taxon>Tracheophyta</taxon>
        <taxon>Spermatophyta</taxon>
        <taxon>Magnoliopsida</taxon>
        <taxon>eudicotyledons</taxon>
        <taxon>Gunneridae</taxon>
        <taxon>Pentapetalae</taxon>
        <taxon>asterids</taxon>
        <taxon>lamiids</taxon>
        <taxon>Lamiales</taxon>
        <taxon>Orobanchaceae</taxon>
        <taxon>Buchnereae</taxon>
        <taxon>Striga</taxon>
    </lineage>
</organism>
<comment type="caution">
    <text evidence="1">The sequence shown here is derived from an EMBL/GenBank/DDBJ whole genome shotgun (WGS) entry which is preliminary data.</text>
</comment>
<proteinExistence type="predicted"/>
<name>A0A5A7PB52_STRAF</name>
<evidence type="ECO:0000313" key="1">
    <source>
        <dbReference type="EMBL" id="GER29776.1"/>
    </source>
</evidence>
<accession>A0A5A7PB52</accession>
<feature type="non-terminal residue" evidence="1">
    <location>
        <position position="1"/>
    </location>
</feature>
<evidence type="ECO:0000313" key="2">
    <source>
        <dbReference type="Proteomes" id="UP000325081"/>
    </source>
</evidence>
<dbReference type="Proteomes" id="UP000325081">
    <property type="component" value="Unassembled WGS sequence"/>
</dbReference>
<dbReference type="EMBL" id="BKCP01004283">
    <property type="protein sequence ID" value="GER29776.1"/>
    <property type="molecule type" value="Genomic_DNA"/>
</dbReference>
<dbReference type="AlphaFoldDB" id="A0A5A7PB52"/>
<sequence length="102" mass="10511">SGKSVFAALKLAVVESRLPTLTGHDGPPTYSLTTTGASHAATAKMSAHETTPGQIRSTAVLAASITSNPLAELAFGPADFSLWIVGESSRRIEASQPCTKQS</sequence>